<dbReference type="AlphaFoldDB" id="A0A2R7Y5N1"/>
<organism evidence="1 2">
    <name type="scientific">Zestosphaera tikiterensis</name>
    <dbReference type="NCBI Taxonomy" id="1973259"/>
    <lineage>
        <taxon>Archaea</taxon>
        <taxon>Thermoproteota</taxon>
        <taxon>Thermoprotei</taxon>
        <taxon>Desulfurococcales</taxon>
        <taxon>Desulfurococcaceae</taxon>
        <taxon>Zestosphaera</taxon>
    </lineage>
</organism>
<name>A0A2R7Y5N1_9CREN</name>
<dbReference type="EMBL" id="NBVN01000003">
    <property type="protein sequence ID" value="PUA32846.1"/>
    <property type="molecule type" value="Genomic_DNA"/>
</dbReference>
<comment type="caution">
    <text evidence="1">The sequence shown here is derived from an EMBL/GenBank/DDBJ whole genome shotgun (WGS) entry which is preliminary data.</text>
</comment>
<gene>
    <name evidence="1" type="ORF">B7O98_05260</name>
</gene>
<sequence length="97" mass="10905">MRRQGRELDSVNVCLEKKELILKGIPTQWAAEKLVKDLSELLLTKDEPPTYYFEGSPGPAGEGLNVRIKVKGLGSSELTAIEKYFNLKRVKVLIQCD</sequence>
<protein>
    <submittedName>
        <fullName evidence="1">Uncharacterized protein</fullName>
    </submittedName>
</protein>
<reference evidence="1 2" key="1">
    <citation type="journal article" date="2018" name="Syst. Appl. Microbiol.">
        <title>A new symbiotic nanoarchaeote (Candidatus Nanoclepta minutus) and its host (Zestosphaera tikiterensis gen. nov., sp. nov.) from a New Zealand hot spring.</title>
        <authorList>
            <person name="St John E."/>
            <person name="Liu Y."/>
            <person name="Podar M."/>
            <person name="Stott M.B."/>
            <person name="Meneghin J."/>
            <person name="Chen Z."/>
            <person name="Lagutin K."/>
            <person name="Mitchell K."/>
            <person name="Reysenbach A.L."/>
        </authorList>
    </citation>
    <scope>NUCLEOTIDE SEQUENCE [LARGE SCALE GENOMIC DNA]</scope>
    <source>
        <strain evidence="1">NZ3</strain>
    </source>
</reference>
<proteinExistence type="predicted"/>
<dbReference type="Proteomes" id="UP000244093">
    <property type="component" value="Unassembled WGS sequence"/>
</dbReference>
<accession>A0A2R7Y5N1</accession>
<evidence type="ECO:0000313" key="1">
    <source>
        <dbReference type="EMBL" id="PUA32846.1"/>
    </source>
</evidence>
<evidence type="ECO:0000313" key="2">
    <source>
        <dbReference type="Proteomes" id="UP000244093"/>
    </source>
</evidence>